<dbReference type="InterPro" id="IPR000182">
    <property type="entry name" value="GNAT_dom"/>
</dbReference>
<dbReference type="EMBL" id="AP025628">
    <property type="protein sequence ID" value="BDG59016.1"/>
    <property type="molecule type" value="Genomic_DNA"/>
</dbReference>
<protein>
    <submittedName>
        <fullName evidence="4">Acetyltransferase YpeA</fullName>
    </submittedName>
</protein>
<dbReference type="PANTHER" id="PTHR43877">
    <property type="entry name" value="AMINOALKYLPHOSPHONATE N-ACETYLTRANSFERASE-RELATED-RELATED"/>
    <property type="match status" value="1"/>
</dbReference>
<name>A0AA35G6I7_9FIRM</name>
<dbReference type="KEGG" id="cmic:caldi_01060"/>
<organism evidence="4 5">
    <name type="scientific">Caldinitratiruptor microaerophilus</name>
    <dbReference type="NCBI Taxonomy" id="671077"/>
    <lineage>
        <taxon>Bacteria</taxon>
        <taxon>Bacillati</taxon>
        <taxon>Bacillota</taxon>
        <taxon>Clostridia</taxon>
        <taxon>Eubacteriales</taxon>
        <taxon>Symbiobacteriaceae</taxon>
        <taxon>Caldinitratiruptor</taxon>
    </lineage>
</organism>
<dbReference type="Gene3D" id="3.40.630.30">
    <property type="match status" value="1"/>
</dbReference>
<evidence type="ECO:0000313" key="4">
    <source>
        <dbReference type="EMBL" id="BDG59016.1"/>
    </source>
</evidence>
<evidence type="ECO:0000256" key="1">
    <source>
        <dbReference type="ARBA" id="ARBA00022679"/>
    </source>
</evidence>
<keyword evidence="2" id="KW-0012">Acyltransferase</keyword>
<feature type="domain" description="N-acetyltransferase" evidence="3">
    <location>
        <begin position="7"/>
        <end position="142"/>
    </location>
</feature>
<keyword evidence="5" id="KW-1185">Reference proteome</keyword>
<dbReference type="Proteomes" id="UP001163687">
    <property type="component" value="Chromosome"/>
</dbReference>
<dbReference type="RefSeq" id="WP_264843136.1">
    <property type="nucleotide sequence ID" value="NZ_AP025628.1"/>
</dbReference>
<keyword evidence="1" id="KW-0808">Transferase</keyword>
<evidence type="ECO:0000313" key="5">
    <source>
        <dbReference type="Proteomes" id="UP001163687"/>
    </source>
</evidence>
<dbReference type="InterPro" id="IPR050832">
    <property type="entry name" value="Bact_Acetyltransf"/>
</dbReference>
<evidence type="ECO:0000259" key="3">
    <source>
        <dbReference type="PROSITE" id="PS51186"/>
    </source>
</evidence>
<dbReference type="NCBIfam" id="NF002959">
    <property type="entry name" value="PRK03624.1"/>
    <property type="match status" value="1"/>
</dbReference>
<dbReference type="AlphaFoldDB" id="A0AA35G6I7"/>
<sequence length="142" mass="15921">MEPAPLSAIREFRPEDYETVRALWVRAGLALRPGDDLPDLLRFVERNPGLFLVAERDGEIVGTVMGADDGRRGWVYHLAVEPRLQGRGIGRRLMAEVEARLAARGVPKVNLHVAEGNERVVGFYRRLGYEPGGARMLGKYLR</sequence>
<reference evidence="4" key="1">
    <citation type="submission" date="2022-03" db="EMBL/GenBank/DDBJ databases">
        <title>Complete genome sequence of Caldinitratiruptor microaerophilus.</title>
        <authorList>
            <person name="Mukaiyama R."/>
            <person name="Nishiyama T."/>
            <person name="Ueda K."/>
        </authorList>
    </citation>
    <scope>NUCLEOTIDE SEQUENCE</scope>
    <source>
        <strain evidence="4">JCM 16183</strain>
    </source>
</reference>
<accession>A0AA35G6I7</accession>
<proteinExistence type="predicted"/>
<dbReference type="PROSITE" id="PS51186">
    <property type="entry name" value="GNAT"/>
    <property type="match status" value="1"/>
</dbReference>
<evidence type="ECO:0000256" key="2">
    <source>
        <dbReference type="ARBA" id="ARBA00023315"/>
    </source>
</evidence>
<dbReference type="SUPFAM" id="SSF55729">
    <property type="entry name" value="Acyl-CoA N-acyltransferases (Nat)"/>
    <property type="match status" value="1"/>
</dbReference>
<dbReference type="Pfam" id="PF00583">
    <property type="entry name" value="Acetyltransf_1"/>
    <property type="match status" value="1"/>
</dbReference>
<gene>
    <name evidence="4" type="primary">ypeA</name>
    <name evidence="4" type="ORF">caldi_01060</name>
</gene>
<dbReference type="GO" id="GO:0016747">
    <property type="term" value="F:acyltransferase activity, transferring groups other than amino-acyl groups"/>
    <property type="evidence" value="ECO:0007669"/>
    <property type="project" value="InterPro"/>
</dbReference>
<dbReference type="CDD" id="cd04301">
    <property type="entry name" value="NAT_SF"/>
    <property type="match status" value="1"/>
</dbReference>
<dbReference type="InterPro" id="IPR016181">
    <property type="entry name" value="Acyl_CoA_acyltransferase"/>
</dbReference>
<dbReference type="PANTHER" id="PTHR43877:SF2">
    <property type="entry name" value="AMINOALKYLPHOSPHONATE N-ACETYLTRANSFERASE-RELATED"/>
    <property type="match status" value="1"/>
</dbReference>